<organism evidence="2 3">
    <name type="scientific">Albimonas pacifica</name>
    <dbReference type="NCBI Taxonomy" id="1114924"/>
    <lineage>
        <taxon>Bacteria</taxon>
        <taxon>Pseudomonadati</taxon>
        <taxon>Pseudomonadota</taxon>
        <taxon>Alphaproteobacteria</taxon>
        <taxon>Rhodobacterales</taxon>
        <taxon>Paracoccaceae</taxon>
        <taxon>Albimonas</taxon>
    </lineage>
</organism>
<accession>A0A1I3CPF2</accession>
<sequence>MRWEREGADWPHREASRFVRTPGHRWHVQRLGEGPGLLLLHGTGASTHSWRDLAPLLARDHAVLSLDLPGHGFTESSSPARCALPAMAQDLETLLATLDFEPEAVIGHSAGAAAALRMALDRPRPVVGLNAALRAFHGPLSGVAMAAARAVSLTPLVPVAFSRLAAAPGLARALLGATGSRLDARGEALYRRLLSDAGHAAGALAMMARWDLDPLIARLGEIRSPVALLAGGRDGMVPPEVSREAAARMGAAYELIPDLGHLMHEEAPERLDAAIRRHLAAFRAQTPAAVTPPG</sequence>
<dbReference type="EMBL" id="FOQH01000002">
    <property type="protein sequence ID" value="SFH76357.1"/>
    <property type="molecule type" value="Genomic_DNA"/>
</dbReference>
<dbReference type="RefSeq" id="WP_092857946.1">
    <property type="nucleotide sequence ID" value="NZ_FOQH01000002.1"/>
</dbReference>
<dbReference type="AlphaFoldDB" id="A0A1I3CPF2"/>
<keyword evidence="3" id="KW-1185">Reference proteome</keyword>
<dbReference type="PANTHER" id="PTHR43689:SF8">
    <property type="entry name" value="ALPHA_BETA-HYDROLASES SUPERFAMILY PROTEIN"/>
    <property type="match status" value="1"/>
</dbReference>
<evidence type="ECO:0000313" key="2">
    <source>
        <dbReference type="EMBL" id="SFH76357.1"/>
    </source>
</evidence>
<dbReference type="Gene3D" id="3.40.50.1820">
    <property type="entry name" value="alpha/beta hydrolase"/>
    <property type="match status" value="1"/>
</dbReference>
<evidence type="ECO:0000313" key="3">
    <source>
        <dbReference type="Proteomes" id="UP000199377"/>
    </source>
</evidence>
<dbReference type="Proteomes" id="UP000199377">
    <property type="component" value="Unassembled WGS sequence"/>
</dbReference>
<dbReference type="InterPro" id="IPR029058">
    <property type="entry name" value="AB_hydrolase_fold"/>
</dbReference>
<dbReference type="PRINTS" id="PR00111">
    <property type="entry name" value="ABHYDROLASE"/>
</dbReference>
<dbReference type="InterPro" id="IPR000073">
    <property type="entry name" value="AB_hydrolase_1"/>
</dbReference>
<name>A0A1I3CPF2_9RHOB</name>
<dbReference type="SUPFAM" id="SSF53474">
    <property type="entry name" value="alpha/beta-Hydrolases"/>
    <property type="match status" value="1"/>
</dbReference>
<protein>
    <submittedName>
        <fullName evidence="2">Magnesium chelatase accessory protein</fullName>
    </submittedName>
</protein>
<feature type="domain" description="AB hydrolase-1" evidence="1">
    <location>
        <begin position="37"/>
        <end position="268"/>
    </location>
</feature>
<dbReference type="OrthoDB" id="9804723at2"/>
<dbReference type="NCBIfam" id="TIGR03056">
    <property type="entry name" value="bchO_mg_che_rel"/>
    <property type="match status" value="1"/>
</dbReference>
<proteinExistence type="predicted"/>
<evidence type="ECO:0000259" key="1">
    <source>
        <dbReference type="Pfam" id="PF00561"/>
    </source>
</evidence>
<dbReference type="InterPro" id="IPR017497">
    <property type="entry name" value="BchO"/>
</dbReference>
<dbReference type="Pfam" id="PF00561">
    <property type="entry name" value="Abhydrolase_1"/>
    <property type="match status" value="1"/>
</dbReference>
<gene>
    <name evidence="2" type="ORF">SAMN05216258_102125</name>
</gene>
<dbReference type="STRING" id="1114924.SAMN05216258_102125"/>
<reference evidence="2 3" key="1">
    <citation type="submission" date="2016-10" db="EMBL/GenBank/DDBJ databases">
        <authorList>
            <person name="de Groot N.N."/>
        </authorList>
    </citation>
    <scope>NUCLEOTIDE SEQUENCE [LARGE SCALE GENOMIC DNA]</scope>
    <source>
        <strain evidence="2 3">CGMCC 1.11030</strain>
    </source>
</reference>
<dbReference type="PANTHER" id="PTHR43689">
    <property type="entry name" value="HYDROLASE"/>
    <property type="match status" value="1"/>
</dbReference>